<dbReference type="Proteomes" id="UP000239907">
    <property type="component" value="Unassembled WGS sequence"/>
</dbReference>
<dbReference type="EMBL" id="MQWA01000001">
    <property type="protein sequence ID" value="PQJ29929.1"/>
    <property type="molecule type" value="Genomic_DNA"/>
</dbReference>
<dbReference type="InterPro" id="IPR008930">
    <property type="entry name" value="Terpenoid_cyclase/PrenylTrfase"/>
</dbReference>
<organism evidence="5 6">
    <name type="scientific">Rubritalea profundi</name>
    <dbReference type="NCBI Taxonomy" id="1658618"/>
    <lineage>
        <taxon>Bacteria</taxon>
        <taxon>Pseudomonadati</taxon>
        <taxon>Verrucomicrobiota</taxon>
        <taxon>Verrucomicrobiia</taxon>
        <taxon>Verrucomicrobiales</taxon>
        <taxon>Rubritaleaceae</taxon>
        <taxon>Rubritalea</taxon>
    </lineage>
</organism>
<dbReference type="Pfam" id="PF00207">
    <property type="entry name" value="A2M"/>
    <property type="match status" value="1"/>
</dbReference>
<sequence>MKTLLLATLLSAPIVWAQPILNLSSTELLPETRYELIFEQSVVSKDQLNQPQANAYLKISPQLKGEIVWTQRNIAQFLPSEAPKLGTNYTFSTTRGINYENGKAIPTVKLKTTSSPDFKTTYHRRYSKKNNRMPYSYLRFNDDIKQSKVQTKFYYINKEGTATPAAVRQAEWADLESTYYIKPSWQQRFKNILNKRGGIDVESTTEWAKNKSISNGLIITPKYPLSIGEDWALVMKKNTPNASASDKTKADGNYHIWDIDPFDIDKIIPAVIADKARSIYVEFSTDLPEELDLELLKEVVHVHPIPKNLSFKRRYNDTLQITGDFQQRNDWKVTVDKEFEARNGLMLGTPLTKDIKFHYVPSGVAMASYDSAQLAKGDRSFKINTVNMREVRVQIKSLHNEQAIRATQGYRHYSGNGPNYNDIKDTAPLPFELISGTTVYDEVITLDNAVDTSRDIHLSWNKILPNKLRNATLFISVTGQPKARLDRKASLKRRVQSLVQLTDIGLAWKLNGAKAWVYAYSLETGKPLSGVELSMYGEDASKLHSATTDAQGLAVADCSKGDRHLMARTSDDQFSVTFDNSLSTVSMWRFPVDFTWNSSDDWQHKVMLFTDRNLYRPGATVRLKGIVREYNDNAIRKSGQTSMRLSIRDPRNKEIATSDLSISKAGGFDHSFTLPVGLVGQFTLRCALTGEGIEGDNAFSHRFQVQDFRRNAFELKPNLPAPANADKDVQFDIEAKYYQGTPVAEGTLHWYASSSKIGFYPEKFRDFQFGDHRDYDPYYWSHYFGYGDANRFRDTQQSNGTTTLTSEGTASITAAIPQIEFPAPQHISITGEVTDSRDQTLSCVRSTTYFPSDYFIGIQRSDALIRVGNQKKLNIVAVNTKGEYLDETQTIEIEIEREYYESVKILAKDGTTRTHNEKRSEKISTESFQLIAGKPSPYAFSPEKSGRYIFTLNGTDGQGHTTRTASRYYVYGSREYPWATEDGLRIKLVSEQKNYKPGDTARILVMTPIEGTALVTVERQGVIESFRRELKADKPVLEFPISKDFAPNAFVSVLIIRGSDVSPRKFKQPALKLGFCEIKVTDRGKELAVSIDKLSSSVLPGREITLTGMVKDHNGKPCKDAEIVLFAEDEGTLAVMGFTTPDPLKFFHSPLRLSLRTGVSLGYIIDDNPDHRYMGNKGFTIGGGGEVLAAMMDMDAIKNRANFDPCAAWFPTVSSNSEGAFSATFKTPDTLTRYRIIAVAHRAGDQFGSSESSFMVNKDIMLEPKPPRFAHEGDSLETKVLIENTSNYAGLWDVTLKTDSLCSIPEGINNTLTKTVQLKPNSSATLSFPVSFINTGETTWTWSASPRTIENQPLTIALKKQLSDGIENTFNVAYPRPLLHQADFARLEDNTPTNLVANMTPMIMNGRGHMDLEFSNSLLLEAGGASDYLLKYPYGCVEQTTSSLIPWFAVRDLKGIVPGFSEKSAGQVAEAIQKGVDRLLSMQTSDGGLAYWPGGERSEDWASVYGGMGLLLALEQGAHAPEDSIEALSSYLQSIARNPVKNGNYRSWRNDTRARALYVLALAGAADKATQNKLYDERHTLSTSARSFLALAIHHSGGNAKLANELISNAGTSPDKGHWMRYRSDIPVQLLAWSTIAPRDIQTEKMMQNLLTQRNPQGHWRTTWVNGWAMHSMAAYARFVESGRPDSNITLQTSSGKKTIKLTKDKPLQHLRLPLDEAQTLIASCEGKAYARILAASKPEVAPSGPTSNDGITITRRYERINDKGEASPLDQPQVGDLIQVTLTVGIPANAMYVSIDDPLPSILESVNDDFASQSSVHSKKLKRNYRISRSEFRNERSLFFLNRSWGTKKQEIQYLARVTAAGTVHAPPAKAESMYNPSQYGLSEAHTFTTVNKAAMAGE</sequence>
<dbReference type="SMART" id="SM01359">
    <property type="entry name" value="A2M_N_2"/>
    <property type="match status" value="1"/>
</dbReference>
<accession>A0A2S7U4J0</accession>
<comment type="similarity">
    <text evidence="1">Belongs to the protease inhibitor I39 (alpha-2-macroglobulin) family. Bacterial alpha-2-macroglobulin subfamily.</text>
</comment>
<dbReference type="PANTHER" id="PTHR40094">
    <property type="entry name" value="ALPHA-2-MACROGLOBULIN HOMOLOG"/>
    <property type="match status" value="1"/>
</dbReference>
<dbReference type="SMART" id="SM01360">
    <property type="entry name" value="A2M"/>
    <property type="match status" value="1"/>
</dbReference>
<dbReference type="InterPro" id="IPR001599">
    <property type="entry name" value="Macroglobln_a2"/>
</dbReference>
<dbReference type="Gene3D" id="2.60.40.1930">
    <property type="match status" value="1"/>
</dbReference>
<evidence type="ECO:0000259" key="3">
    <source>
        <dbReference type="SMART" id="SM01359"/>
    </source>
</evidence>
<dbReference type="InterPro" id="IPR047565">
    <property type="entry name" value="Alpha-macroglob_thiol-ester_cl"/>
</dbReference>
<feature type="domain" description="Alpha-2-macroglobulin bait region" evidence="3">
    <location>
        <begin position="986"/>
        <end position="1135"/>
    </location>
</feature>
<gene>
    <name evidence="5" type="ORF">BSZ32_16530</name>
</gene>
<dbReference type="PANTHER" id="PTHR40094:SF1">
    <property type="entry name" value="UBIQUITIN DOMAIN-CONTAINING PROTEIN"/>
    <property type="match status" value="1"/>
</dbReference>
<evidence type="ECO:0000313" key="6">
    <source>
        <dbReference type="Proteomes" id="UP000239907"/>
    </source>
</evidence>
<dbReference type="Pfam" id="PF01835">
    <property type="entry name" value="MG2"/>
    <property type="match status" value="1"/>
</dbReference>
<comment type="caution">
    <text evidence="5">The sequence shown here is derived from an EMBL/GenBank/DDBJ whole genome shotgun (WGS) entry which is preliminary data.</text>
</comment>
<dbReference type="RefSeq" id="WP_105044443.1">
    <property type="nucleotide sequence ID" value="NZ_MQWA01000001.1"/>
</dbReference>
<keyword evidence="2" id="KW-0732">Signal</keyword>
<reference evidence="5 6" key="1">
    <citation type="submission" date="2016-12" db="EMBL/GenBank/DDBJ databases">
        <title>Study of bacterial adaptation to deep sea.</title>
        <authorList>
            <person name="Song J."/>
            <person name="Yoshizawa S."/>
            <person name="Kogure K."/>
        </authorList>
    </citation>
    <scope>NUCLEOTIDE SEQUENCE [LARGE SCALE GENOMIC DNA]</scope>
    <source>
        <strain evidence="5 6">SAORIC-165</strain>
    </source>
</reference>
<dbReference type="InterPro" id="IPR021868">
    <property type="entry name" value="Alpha_2_Macroglob_MG3"/>
</dbReference>
<dbReference type="Gene3D" id="1.50.10.20">
    <property type="match status" value="1"/>
</dbReference>
<evidence type="ECO:0000256" key="1">
    <source>
        <dbReference type="ARBA" id="ARBA00010556"/>
    </source>
</evidence>
<keyword evidence="6" id="KW-1185">Reference proteome</keyword>
<dbReference type="Pfam" id="PF17973">
    <property type="entry name" value="bMG10"/>
    <property type="match status" value="1"/>
</dbReference>
<dbReference type="InterPro" id="IPR041246">
    <property type="entry name" value="Bact_MG10"/>
</dbReference>
<name>A0A2S7U4J0_9BACT</name>
<evidence type="ECO:0000259" key="4">
    <source>
        <dbReference type="SMART" id="SM01360"/>
    </source>
</evidence>
<evidence type="ECO:0000256" key="2">
    <source>
        <dbReference type="SAM" id="SignalP"/>
    </source>
</evidence>
<dbReference type="InterPro" id="IPR051802">
    <property type="entry name" value="YfhM-like"/>
</dbReference>
<dbReference type="GO" id="GO:0004866">
    <property type="term" value="F:endopeptidase inhibitor activity"/>
    <property type="evidence" value="ECO:0007669"/>
    <property type="project" value="InterPro"/>
</dbReference>
<proteinExistence type="inferred from homology"/>
<dbReference type="Pfam" id="PF07703">
    <property type="entry name" value="A2M_BRD"/>
    <property type="match status" value="1"/>
</dbReference>
<feature type="chain" id="PRO_5015554839" description="Alpha-2-macroglobulin domain-containing protein" evidence="2">
    <location>
        <begin position="18"/>
        <end position="1900"/>
    </location>
</feature>
<feature type="signal peptide" evidence="2">
    <location>
        <begin position="1"/>
        <end position="17"/>
    </location>
</feature>
<dbReference type="CDD" id="cd02891">
    <property type="entry name" value="A2M_like"/>
    <property type="match status" value="1"/>
</dbReference>
<dbReference type="SUPFAM" id="SSF48239">
    <property type="entry name" value="Terpenoid cyclases/Protein prenyltransferases"/>
    <property type="match status" value="1"/>
</dbReference>
<dbReference type="InterPro" id="IPR002890">
    <property type="entry name" value="MG2"/>
</dbReference>
<dbReference type="SMART" id="SM01419">
    <property type="entry name" value="Thiol-ester_cl"/>
    <property type="match status" value="1"/>
</dbReference>
<dbReference type="Pfam" id="PF11974">
    <property type="entry name" value="bMG3"/>
    <property type="match status" value="1"/>
</dbReference>
<feature type="domain" description="Alpha-2-macroglobulin" evidence="4">
    <location>
        <begin position="1207"/>
        <end position="1296"/>
    </location>
</feature>
<dbReference type="InterPro" id="IPR011625">
    <property type="entry name" value="A2M_N_BRD"/>
</dbReference>
<evidence type="ECO:0008006" key="7">
    <source>
        <dbReference type="Google" id="ProtNLM"/>
    </source>
</evidence>
<evidence type="ECO:0000313" key="5">
    <source>
        <dbReference type="EMBL" id="PQJ29929.1"/>
    </source>
</evidence>
<dbReference type="OrthoDB" id="9767116at2"/>
<protein>
    <recommendedName>
        <fullName evidence="7">Alpha-2-macroglobulin domain-containing protein</fullName>
    </recommendedName>
</protein>